<dbReference type="Proteomes" id="UP000786185">
    <property type="component" value="Unassembled WGS sequence"/>
</dbReference>
<comment type="caution">
    <text evidence="2">The sequence shown here is derived from an EMBL/GenBank/DDBJ whole genome shotgun (WGS) entry which is preliminary data.</text>
</comment>
<reference evidence="2" key="1">
    <citation type="journal article" date="2021" name="PeerJ">
        <title>Analysis of 44 Vibrio anguillarum genomes reveals high genetic diversity.</title>
        <authorList>
            <person name="Hansen M.J."/>
            <person name="Dalsgaard I."/>
        </authorList>
    </citation>
    <scope>NUCLEOTIDE SEQUENCE</scope>
    <source>
        <strain evidence="2">850617-1/1</strain>
    </source>
</reference>
<gene>
    <name evidence="2" type="ORF">ERJ77_15610</name>
</gene>
<name>A0AAW4BFW5_VIBAN</name>
<dbReference type="InterPro" id="IPR027417">
    <property type="entry name" value="P-loop_NTPase"/>
</dbReference>
<sequence>MSEKNDNINDFLDYYFGFEHSPEYAVMIKGAWGAGKSWFVQKALDRLKQNSGKYLYVSLYGMVCFEDIENSFFEQMHPVLSSKGMKLTAKIAKGILKATIKLDLDGDGKSETIAKIPADELKLPDYLKDTDNFVLVFDDLERCSMNISDVLGYINQFVEHQGYKVLIIANEDEILDKSDINKCYSRAKEKLIGKTFELVPNTSLALGSFIESASSESLKAFYQDNLSNIISVYSSSECKNLRHLKQALWDFDRFYNALPNSTFDKVELKSELLNIFLCFSFETRSANYSIKIISRVKDSIYEGILNKDEGKPKSLYSVLSSKYPMINFSDSLVEESVWVDFFDKGITDEEKIKESIERNKYYQDTQTENWVKLWHYHELSDSEFDRLYEAVMQEVKEHQYKEYQVVKHLAGLLIRLSDIELISIDKADVLSMFKGYVDYLFEHGHLPSELNDHRLDFDTDSWGGLGFVARGTQEFKQFEEYLNEKIEQYKINSMPDIADDLLKLMKCDVNLFTLKLILCNREENIYYKTPILKYIDSCQFVETLLSLQGEKFRSVGYMFKERYSFKEFNAHLINELDWLKKVESLLEKQRIESKGKLSGYRISLLVDNYIKPAIEALETDN</sequence>
<protein>
    <recommendedName>
        <fullName evidence="1">KAP NTPase domain-containing protein</fullName>
    </recommendedName>
</protein>
<evidence type="ECO:0000313" key="3">
    <source>
        <dbReference type="Proteomes" id="UP000786185"/>
    </source>
</evidence>
<evidence type="ECO:0000259" key="1">
    <source>
        <dbReference type="Pfam" id="PF07693"/>
    </source>
</evidence>
<dbReference type="AlphaFoldDB" id="A0AAW4BFW5"/>
<dbReference type="SUPFAM" id="SSF52540">
    <property type="entry name" value="P-loop containing nucleoside triphosphate hydrolases"/>
    <property type="match status" value="1"/>
</dbReference>
<evidence type="ECO:0000313" key="2">
    <source>
        <dbReference type="EMBL" id="MBF4435927.1"/>
    </source>
</evidence>
<dbReference type="Pfam" id="PF07693">
    <property type="entry name" value="KAP_NTPase"/>
    <property type="match status" value="1"/>
</dbReference>
<accession>A0AAW4BFW5</accession>
<dbReference type="InterPro" id="IPR011646">
    <property type="entry name" value="KAP_P-loop"/>
</dbReference>
<dbReference type="Gene3D" id="3.40.50.300">
    <property type="entry name" value="P-loop containing nucleotide triphosphate hydrolases"/>
    <property type="match status" value="1"/>
</dbReference>
<dbReference type="EMBL" id="SCLC01000021">
    <property type="protein sequence ID" value="MBF4435927.1"/>
    <property type="molecule type" value="Genomic_DNA"/>
</dbReference>
<organism evidence="2 3">
    <name type="scientific">Vibrio anguillarum</name>
    <name type="common">Listonella anguillarum</name>
    <dbReference type="NCBI Taxonomy" id="55601"/>
    <lineage>
        <taxon>Bacteria</taxon>
        <taxon>Pseudomonadati</taxon>
        <taxon>Pseudomonadota</taxon>
        <taxon>Gammaproteobacteria</taxon>
        <taxon>Vibrionales</taxon>
        <taxon>Vibrionaceae</taxon>
        <taxon>Vibrio</taxon>
    </lineage>
</organism>
<proteinExistence type="predicted"/>
<feature type="domain" description="KAP NTPase" evidence="1">
    <location>
        <begin position="20"/>
        <end position="256"/>
    </location>
</feature>